<reference evidence="4 5" key="1">
    <citation type="submission" date="2020-04" db="EMBL/GenBank/DDBJ databases">
        <title>Perkinsus olseni comparative genomics.</title>
        <authorList>
            <person name="Bogema D.R."/>
        </authorList>
    </citation>
    <scope>NUCLEOTIDE SEQUENCE [LARGE SCALE GENOMIC DNA]</scope>
    <source>
        <strain evidence="2">ATCC PRA-179</strain>
        <strain evidence="3">ATCC PRA-31</strain>
    </source>
</reference>
<accession>A0A7J6MHH5</accession>
<dbReference type="Pfam" id="PF13578">
    <property type="entry name" value="Methyltransf_24"/>
    <property type="match status" value="1"/>
</dbReference>
<sequence>MALVSSYFLLIYGLISPVHGAVDWVLPEGHCLGDCDECYEFLSGPILPLAGSRGYLNSSLYGVDILEAFVSDPAVCDTTKLHPIHPLRHVRVLSACGADLGEAVVYWCEATRQLLQRLFPIAVAMTAGEVLEDGTISKLSSKAVNLMHGYSATIQSVVSNSSSELGGLVSELGKGITDMLGAQENLSIQSVLHGSGLWRQSHERAQLMVALEQLYDEVIAASGGSVAVLEGLPQVQWSYEIYGRHWDVLDRLFTDLGKSPKGSFVEVGMACGPNGRVLLDRYDHLVNYVAMDPNLDENALRALAKYHDRAKILPNTSSEVAETVADESIDMVFIDGPHTYQNVKNDLRLWYPKVSPLGVVSGHDFTCQHPPLMWAVLEFARSVGVERIHVGMDGVWWWLKHAAAVVE</sequence>
<evidence type="ECO:0000256" key="1">
    <source>
        <dbReference type="SAM" id="SignalP"/>
    </source>
</evidence>
<evidence type="ECO:0000313" key="2">
    <source>
        <dbReference type="EMBL" id="KAF4670650.1"/>
    </source>
</evidence>
<feature type="chain" id="PRO_5036205575" evidence="1">
    <location>
        <begin position="21"/>
        <end position="407"/>
    </location>
</feature>
<dbReference type="SUPFAM" id="SSF53335">
    <property type="entry name" value="S-adenosyl-L-methionine-dependent methyltransferases"/>
    <property type="match status" value="1"/>
</dbReference>
<dbReference type="Gene3D" id="3.40.50.150">
    <property type="entry name" value="Vaccinia Virus protein VP39"/>
    <property type="match status" value="1"/>
</dbReference>
<proteinExistence type="predicted"/>
<gene>
    <name evidence="3" type="ORF">FOL46_007223</name>
    <name evidence="2" type="ORF">FOZ61_009493</name>
</gene>
<dbReference type="Proteomes" id="UP000570595">
    <property type="component" value="Unassembled WGS sequence"/>
</dbReference>
<organism evidence="2 4">
    <name type="scientific">Perkinsus olseni</name>
    <name type="common">Perkinsus atlanticus</name>
    <dbReference type="NCBI Taxonomy" id="32597"/>
    <lineage>
        <taxon>Eukaryota</taxon>
        <taxon>Sar</taxon>
        <taxon>Alveolata</taxon>
        <taxon>Perkinsozoa</taxon>
        <taxon>Perkinsea</taxon>
        <taxon>Perkinsida</taxon>
        <taxon>Perkinsidae</taxon>
        <taxon>Perkinsus</taxon>
    </lineage>
</organism>
<evidence type="ECO:0000313" key="5">
    <source>
        <dbReference type="Proteomes" id="UP000572268"/>
    </source>
</evidence>
<dbReference type="EMBL" id="JABANN010000005">
    <property type="protein sequence ID" value="KAF4676171.1"/>
    <property type="molecule type" value="Genomic_DNA"/>
</dbReference>
<evidence type="ECO:0000313" key="4">
    <source>
        <dbReference type="Proteomes" id="UP000570595"/>
    </source>
</evidence>
<dbReference type="InterPro" id="IPR029063">
    <property type="entry name" value="SAM-dependent_MTases_sf"/>
</dbReference>
<dbReference type="AlphaFoldDB" id="A0A7J6MHH5"/>
<dbReference type="Proteomes" id="UP000572268">
    <property type="component" value="Unassembled WGS sequence"/>
</dbReference>
<dbReference type="OrthoDB" id="420990at2759"/>
<keyword evidence="1" id="KW-0732">Signal</keyword>
<dbReference type="EMBL" id="JABAHT010000007">
    <property type="protein sequence ID" value="KAF4670650.1"/>
    <property type="molecule type" value="Genomic_DNA"/>
</dbReference>
<name>A0A7J6MHH5_PEROL</name>
<feature type="signal peptide" evidence="1">
    <location>
        <begin position="1"/>
        <end position="20"/>
    </location>
</feature>
<protein>
    <submittedName>
        <fullName evidence="2">Uncharacterized protein</fullName>
    </submittedName>
</protein>
<evidence type="ECO:0000313" key="3">
    <source>
        <dbReference type="EMBL" id="KAF4676171.1"/>
    </source>
</evidence>
<comment type="caution">
    <text evidence="2">The sequence shown here is derived from an EMBL/GenBank/DDBJ whole genome shotgun (WGS) entry which is preliminary data.</text>
</comment>